<organism evidence="16 17">
    <name type="scientific">Cellvibrio fibrivorans</name>
    <dbReference type="NCBI Taxonomy" id="126350"/>
    <lineage>
        <taxon>Bacteria</taxon>
        <taxon>Pseudomonadati</taxon>
        <taxon>Pseudomonadota</taxon>
        <taxon>Gammaproteobacteria</taxon>
        <taxon>Cellvibrionales</taxon>
        <taxon>Cellvibrionaceae</taxon>
        <taxon>Cellvibrio</taxon>
    </lineage>
</organism>
<evidence type="ECO:0000256" key="4">
    <source>
        <dbReference type="ARBA" id="ARBA00012564"/>
    </source>
</evidence>
<dbReference type="InterPro" id="IPR012778">
    <property type="entry name" value="Pept_M1_aminopeptidase"/>
</dbReference>
<feature type="domain" description="ERAP1-like C-terminal" evidence="14">
    <location>
        <begin position="566"/>
        <end position="861"/>
    </location>
</feature>
<evidence type="ECO:0000313" key="16">
    <source>
        <dbReference type="EMBL" id="MDR7090458.1"/>
    </source>
</evidence>
<evidence type="ECO:0000256" key="5">
    <source>
        <dbReference type="ARBA" id="ARBA00015611"/>
    </source>
</evidence>
<evidence type="ECO:0000256" key="8">
    <source>
        <dbReference type="ARBA" id="ARBA00022723"/>
    </source>
</evidence>
<evidence type="ECO:0000259" key="14">
    <source>
        <dbReference type="Pfam" id="PF11838"/>
    </source>
</evidence>
<feature type="signal peptide" evidence="12">
    <location>
        <begin position="1"/>
        <end position="22"/>
    </location>
</feature>
<dbReference type="GO" id="GO:0016285">
    <property type="term" value="F:alanyl aminopeptidase activity"/>
    <property type="evidence" value="ECO:0007669"/>
    <property type="project" value="UniProtKB-EC"/>
</dbReference>
<dbReference type="InterPro" id="IPR014782">
    <property type="entry name" value="Peptidase_M1_dom"/>
</dbReference>
<evidence type="ECO:0000256" key="12">
    <source>
        <dbReference type="SAM" id="SignalP"/>
    </source>
</evidence>
<keyword evidence="6 16" id="KW-0031">Aminopeptidase</keyword>
<keyword evidence="8" id="KW-0479">Metal-binding</keyword>
<dbReference type="NCBIfam" id="TIGR02412">
    <property type="entry name" value="pepN_strep_liv"/>
    <property type="match status" value="1"/>
</dbReference>
<dbReference type="InterPro" id="IPR024571">
    <property type="entry name" value="ERAP1-like_C_dom"/>
</dbReference>
<comment type="cofactor">
    <cofactor evidence="2">
        <name>Zn(2+)</name>
        <dbReference type="ChEBI" id="CHEBI:29105"/>
    </cofactor>
</comment>
<evidence type="ECO:0000259" key="15">
    <source>
        <dbReference type="Pfam" id="PF17900"/>
    </source>
</evidence>
<name>A0ABU1UZ89_9GAMM</name>
<evidence type="ECO:0000256" key="9">
    <source>
        <dbReference type="ARBA" id="ARBA00022801"/>
    </source>
</evidence>
<evidence type="ECO:0000259" key="13">
    <source>
        <dbReference type="Pfam" id="PF01433"/>
    </source>
</evidence>
<dbReference type="RefSeq" id="WP_310072792.1">
    <property type="nucleotide sequence ID" value="NZ_JAVDVX010000004.1"/>
</dbReference>
<evidence type="ECO:0000256" key="11">
    <source>
        <dbReference type="ARBA" id="ARBA00023049"/>
    </source>
</evidence>
<dbReference type="PANTHER" id="PTHR11533:SF174">
    <property type="entry name" value="PUROMYCIN-SENSITIVE AMINOPEPTIDASE-RELATED"/>
    <property type="match status" value="1"/>
</dbReference>
<dbReference type="InterPro" id="IPR027268">
    <property type="entry name" value="Peptidase_M4/M1_CTD_sf"/>
</dbReference>
<keyword evidence="7" id="KW-0645">Protease</keyword>
<evidence type="ECO:0000256" key="6">
    <source>
        <dbReference type="ARBA" id="ARBA00022438"/>
    </source>
</evidence>
<feature type="domain" description="Aminopeptidase N-like N-terminal" evidence="15">
    <location>
        <begin position="62"/>
        <end position="231"/>
    </location>
</feature>
<gene>
    <name evidence="16" type="ORF">J2X05_002482</name>
</gene>
<dbReference type="PROSITE" id="PS51257">
    <property type="entry name" value="PROKAR_LIPOPROTEIN"/>
    <property type="match status" value="1"/>
</dbReference>
<dbReference type="Pfam" id="PF11838">
    <property type="entry name" value="ERAP1_C"/>
    <property type="match status" value="1"/>
</dbReference>
<comment type="caution">
    <text evidence="16">The sequence shown here is derived from an EMBL/GenBank/DDBJ whole genome shotgun (WGS) entry which is preliminary data.</text>
</comment>
<dbReference type="EC" id="3.4.11.2" evidence="4"/>
<proteinExistence type="inferred from homology"/>
<protein>
    <recommendedName>
        <fullName evidence="5">Aminopeptidase N</fullName>
        <ecNumber evidence="4">3.4.11.2</ecNumber>
    </recommendedName>
</protein>
<dbReference type="SUPFAM" id="SSF55486">
    <property type="entry name" value="Metalloproteases ('zincins'), catalytic domain"/>
    <property type="match status" value="1"/>
</dbReference>
<evidence type="ECO:0000313" key="17">
    <source>
        <dbReference type="Proteomes" id="UP001253595"/>
    </source>
</evidence>
<dbReference type="InterPro" id="IPR045357">
    <property type="entry name" value="Aminopeptidase_N-like_N"/>
</dbReference>
<dbReference type="PANTHER" id="PTHR11533">
    <property type="entry name" value="PROTEASE M1 ZINC METALLOPROTEASE"/>
    <property type="match status" value="1"/>
</dbReference>
<comment type="similarity">
    <text evidence="3">Belongs to the peptidase M1 family.</text>
</comment>
<keyword evidence="10" id="KW-0862">Zinc</keyword>
<dbReference type="Proteomes" id="UP001253595">
    <property type="component" value="Unassembled WGS sequence"/>
</dbReference>
<evidence type="ECO:0000256" key="1">
    <source>
        <dbReference type="ARBA" id="ARBA00000098"/>
    </source>
</evidence>
<dbReference type="InterPro" id="IPR001930">
    <property type="entry name" value="Peptidase_M1"/>
</dbReference>
<dbReference type="PRINTS" id="PR00756">
    <property type="entry name" value="ALADIPTASE"/>
</dbReference>
<dbReference type="InterPro" id="IPR042097">
    <property type="entry name" value="Aminopeptidase_N-like_N_sf"/>
</dbReference>
<dbReference type="Gene3D" id="1.10.390.10">
    <property type="entry name" value="Neutral Protease Domain 2"/>
    <property type="match status" value="1"/>
</dbReference>
<dbReference type="Pfam" id="PF17900">
    <property type="entry name" value="Peptidase_M1_N"/>
    <property type="match status" value="1"/>
</dbReference>
<dbReference type="Gene3D" id="2.60.40.1730">
    <property type="entry name" value="tricorn interacting facor f3 domain"/>
    <property type="match status" value="1"/>
</dbReference>
<dbReference type="EMBL" id="JAVDVX010000004">
    <property type="protein sequence ID" value="MDR7090458.1"/>
    <property type="molecule type" value="Genomic_DNA"/>
</dbReference>
<keyword evidence="9 16" id="KW-0378">Hydrolase</keyword>
<evidence type="ECO:0000256" key="2">
    <source>
        <dbReference type="ARBA" id="ARBA00001947"/>
    </source>
</evidence>
<evidence type="ECO:0000256" key="3">
    <source>
        <dbReference type="ARBA" id="ARBA00010136"/>
    </source>
</evidence>
<keyword evidence="11" id="KW-0482">Metalloprotease</keyword>
<accession>A0ABU1UZ89</accession>
<keyword evidence="17" id="KW-1185">Reference proteome</keyword>
<evidence type="ECO:0000256" key="10">
    <source>
        <dbReference type="ARBA" id="ARBA00022833"/>
    </source>
</evidence>
<dbReference type="Pfam" id="PF01433">
    <property type="entry name" value="Peptidase_M1"/>
    <property type="match status" value="1"/>
</dbReference>
<comment type="catalytic activity">
    <reaction evidence="1">
        <text>Release of an N-terminal amino acid, Xaa-|-Yaa- from a peptide, amide or arylamide. Xaa is preferably Ala, but may be most amino acids including Pro (slow action). When a terminal hydrophobic residue is followed by a prolyl residue, the two may be released as an intact Xaa-Pro dipeptide.</text>
        <dbReference type="EC" id="3.4.11.2"/>
    </reaction>
</comment>
<dbReference type="SUPFAM" id="SSF63737">
    <property type="entry name" value="Leukotriene A4 hydrolase N-terminal domain"/>
    <property type="match status" value="1"/>
</dbReference>
<sequence>MNPASIKKSCAVILLLCPLLLAACNQTRQLAPVALQPIARAPQASLEQAYAAQRAQQITHVDYELAFTLDETNAFFSGKSIIHFELVDNNKAPVTVDFNSGTIKSVRLNGEAIEWRYEQWFIEFAPELFRAGKNTLEIEYQRPYATAGDGLHRFKDPATGRVYLYSNCEPYNANKMYPHFDQPDMKATYKLLVNVPADWQVISALREQKITRNGAQQLWEFPQTARIPSYIFPLHAGPYRVWEDNSGSVPLRLFARQELAQYVNPQEWFLFTQQSFGFFNQYFEQPYPFVKYDQLVVPDFNSSAMENLGAVTFNEFFISRGVKTRVERMRHGNVIAHEMAHMWFGNLVTMEWWNGLWLNESFATYMAYLQQAKASEFGASVWDIFYFNYKQLAYTMDQQVITHPIELPVLNTAEAFTNFDAITYGKGASVLKQLAQLVGEENFRQGVASYLKKYAYQNTQQDDFINEIARASGRDLSSWSYTWLAQAGLNKIQVQYQCDSTNTSITSLKLQQSSPVDFPVLREQRVQLGFYKIDAGKAQLVKRLPVTYSGAATSVDAAKGLACPDLVFANLDDWGYVRVELDQKSLQVVREKIHLFDASLRIMLWQNLWDEVIDSRISLIDFLSLAKRHSVQEAQVEVVAAITAKLKLVRDYLQLMNTPEKNLASAQQQLEQFVFANMNAAAAGSDVQKLWFDSYVYSASSNDALPWMRVQLIGDKHKKLPGLVLDQDRRWALLVRLNQYEYQDYLALTAAEQKKDGSDMGVQMALASEAVRPQAGVKERWLNNIIAPEQEYKLATMRLVMANYLPFSQAQLRSVYVPKLLAALPEMSKNRYERFMAGFFRGIFLRGCSDASVALLTQTRDQSLQLHPLTYRMLRVEVQEDERCVEMKKLL</sequence>
<keyword evidence="12" id="KW-0732">Signal</keyword>
<feature type="domain" description="Peptidase M1 membrane alanine aminopeptidase" evidence="13">
    <location>
        <begin position="272"/>
        <end position="483"/>
    </location>
</feature>
<dbReference type="CDD" id="cd09602">
    <property type="entry name" value="M1_APN"/>
    <property type="match status" value="1"/>
</dbReference>
<feature type="chain" id="PRO_5046864798" description="Aminopeptidase N" evidence="12">
    <location>
        <begin position="23"/>
        <end position="891"/>
    </location>
</feature>
<reference evidence="16 17" key="1">
    <citation type="submission" date="2023-07" db="EMBL/GenBank/DDBJ databases">
        <title>Sorghum-associated microbial communities from plants grown in Nebraska, USA.</title>
        <authorList>
            <person name="Schachtman D."/>
        </authorList>
    </citation>
    <scope>NUCLEOTIDE SEQUENCE [LARGE SCALE GENOMIC DNA]</scope>
    <source>
        <strain evidence="16 17">BE190</strain>
    </source>
</reference>
<dbReference type="InterPro" id="IPR050344">
    <property type="entry name" value="Peptidase_M1_aminopeptidases"/>
</dbReference>
<evidence type="ECO:0000256" key="7">
    <source>
        <dbReference type="ARBA" id="ARBA00022670"/>
    </source>
</evidence>